<evidence type="ECO:0000313" key="3">
    <source>
        <dbReference type="Proteomes" id="UP000070160"/>
    </source>
</evidence>
<evidence type="ECO:0000313" key="4">
    <source>
        <dbReference type="Proteomes" id="UP000242958"/>
    </source>
</evidence>
<dbReference type="PATRIC" id="fig|1588748.3.peg.439"/>
<dbReference type="EMBL" id="NFMF01000010">
    <property type="protein sequence ID" value="PNH21057.1"/>
    <property type="molecule type" value="Genomic_DNA"/>
</dbReference>
<name>A0A134CJM9_9FIRM</name>
<protein>
    <submittedName>
        <fullName evidence="1">Uncharacterized protein</fullName>
    </submittedName>
</protein>
<evidence type="ECO:0000313" key="2">
    <source>
        <dbReference type="EMBL" id="PNH21057.1"/>
    </source>
</evidence>
<proteinExistence type="predicted"/>
<accession>A0A2J8B8H8</accession>
<evidence type="ECO:0000313" key="1">
    <source>
        <dbReference type="EMBL" id="KXB92337.1"/>
    </source>
</evidence>
<keyword evidence="3" id="KW-1185">Reference proteome</keyword>
<organism evidence="1 3">
    <name type="scientific">Megasphaera hutchinsoni</name>
    <dbReference type="NCBI Taxonomy" id="1588748"/>
    <lineage>
        <taxon>Bacteria</taxon>
        <taxon>Bacillati</taxon>
        <taxon>Bacillota</taxon>
        <taxon>Negativicutes</taxon>
        <taxon>Veillonellales</taxon>
        <taxon>Veillonellaceae</taxon>
        <taxon>Megasphaera</taxon>
    </lineage>
</organism>
<accession>A0A134CJM9</accession>
<reference evidence="3" key="1">
    <citation type="submission" date="2016-01" db="EMBL/GenBank/DDBJ databases">
        <authorList>
            <person name="Mitreva M."/>
            <person name="Pepin K.H."/>
            <person name="Mihindukulasuriya K.A."/>
            <person name="Fulton R."/>
            <person name="Fronick C."/>
            <person name="O'Laughlin M."/>
            <person name="Miner T."/>
            <person name="Herter B."/>
            <person name="Rosa B.A."/>
            <person name="Cordes M."/>
            <person name="Tomlinson C."/>
            <person name="Wollam A."/>
            <person name="Palsikar V.B."/>
            <person name="Mardis E.R."/>
            <person name="Wilson R.K."/>
        </authorList>
    </citation>
    <scope>NUCLEOTIDE SEQUENCE [LARGE SCALE GENOMIC DNA]</scope>
    <source>
        <strain evidence="3">KA00182</strain>
    </source>
</reference>
<dbReference type="RefSeq" id="WP_062485256.1">
    <property type="nucleotide sequence ID" value="NZ_KQ960933.1"/>
</dbReference>
<reference evidence="1" key="2">
    <citation type="submission" date="2016-01" db="EMBL/GenBank/DDBJ databases">
        <authorList>
            <person name="Oliw E.H."/>
        </authorList>
    </citation>
    <scope>NUCLEOTIDE SEQUENCE [LARGE SCALE GENOMIC DNA]</scope>
    <source>
        <strain evidence="1">KA00182</strain>
    </source>
</reference>
<dbReference type="EMBL" id="LSDT01000014">
    <property type="protein sequence ID" value="KXB92337.1"/>
    <property type="molecule type" value="Genomic_DNA"/>
</dbReference>
<dbReference type="AlphaFoldDB" id="A0A134CJM9"/>
<dbReference type="STRING" id="1588748.HMPREF3182_00454"/>
<comment type="caution">
    <text evidence="1">The sequence shown here is derived from an EMBL/GenBank/DDBJ whole genome shotgun (WGS) entry which is preliminary data.</text>
</comment>
<dbReference type="Proteomes" id="UP000242958">
    <property type="component" value="Unassembled WGS sequence"/>
</dbReference>
<gene>
    <name evidence="2" type="ORF">CAL30_06425</name>
    <name evidence="1" type="ORF">HMPREF3182_00454</name>
</gene>
<sequence>MNVGIKYCGGCNCRYNRTQAVNNFIKNHPHYTYIYDPETQYCDICLVICGCPTACPEVTALLTKQVKFITSPHQLNTLDLSIDSLEKKLPPTSIPIFLHQTYTQSYPLTWKQLQDYHAFNNTLIGKTTPIMRENPMIPKAIFIMLITQTLQSLYPHPELQTVKQTLSFYLSMKVPQTIKITLQLQSLLEKERQYSGLLSCTGYTNTDVPLLRGHIRCHFPKNIFIYKSEVLL</sequence>
<reference evidence="2 4" key="3">
    <citation type="submission" date="2017-05" db="EMBL/GenBank/DDBJ databases">
        <authorList>
            <person name="Song R."/>
            <person name="Chenine A.L."/>
            <person name="Ruprecht R.M."/>
        </authorList>
    </citation>
    <scope>NUCLEOTIDE SEQUENCE [LARGE SCALE GENOMIC DNA]</scope>
    <source>
        <strain evidence="2 4">KA00229</strain>
    </source>
</reference>
<dbReference type="Proteomes" id="UP000070160">
    <property type="component" value="Unassembled WGS sequence"/>
</dbReference>